<evidence type="ECO:0000313" key="2">
    <source>
        <dbReference type="EMBL" id="EKX62337.1"/>
    </source>
</evidence>
<name>L1KP23_9ACTN</name>
<comment type="caution">
    <text evidence="2">The sequence shown here is derived from an EMBL/GenBank/DDBJ whole genome shotgun (WGS) entry which is preliminary data.</text>
</comment>
<dbReference type="PATRIC" id="fig|698759.3.peg.6962"/>
<feature type="region of interest" description="Disordered" evidence="1">
    <location>
        <begin position="1"/>
        <end position="41"/>
    </location>
</feature>
<feature type="compositionally biased region" description="Gly residues" evidence="1">
    <location>
        <begin position="11"/>
        <end position="20"/>
    </location>
</feature>
<evidence type="ECO:0000256" key="1">
    <source>
        <dbReference type="SAM" id="MobiDB-lite"/>
    </source>
</evidence>
<keyword evidence="3" id="KW-1185">Reference proteome</keyword>
<feature type="compositionally biased region" description="Low complexity" evidence="1">
    <location>
        <begin position="21"/>
        <end position="33"/>
    </location>
</feature>
<evidence type="ECO:0008006" key="4">
    <source>
        <dbReference type="Google" id="ProtNLM"/>
    </source>
</evidence>
<dbReference type="EMBL" id="AEJC01000523">
    <property type="protein sequence ID" value="EKX62337.1"/>
    <property type="molecule type" value="Genomic_DNA"/>
</dbReference>
<proteinExistence type="predicted"/>
<protein>
    <recommendedName>
        <fullName evidence="4">BON domain-containing protein</fullName>
    </recommendedName>
</protein>
<accession>L1KP23</accession>
<gene>
    <name evidence="2" type="ORF">STRIP9103_08681</name>
</gene>
<dbReference type="Proteomes" id="UP000010411">
    <property type="component" value="Unassembled WGS sequence"/>
</dbReference>
<organism evidence="2 3">
    <name type="scientific">Streptomyces ipomoeae 91-03</name>
    <dbReference type="NCBI Taxonomy" id="698759"/>
    <lineage>
        <taxon>Bacteria</taxon>
        <taxon>Bacillati</taxon>
        <taxon>Actinomycetota</taxon>
        <taxon>Actinomycetes</taxon>
        <taxon>Kitasatosporales</taxon>
        <taxon>Streptomycetaceae</taxon>
        <taxon>Streptomyces</taxon>
    </lineage>
</organism>
<reference evidence="2 3" key="1">
    <citation type="submission" date="2012-11" db="EMBL/GenBank/DDBJ databases">
        <authorList>
            <person name="Huguet-Tapia J.C."/>
            <person name="Durkin A.S."/>
            <person name="Pettis G.S."/>
            <person name="Badger J.H."/>
        </authorList>
    </citation>
    <scope>NUCLEOTIDE SEQUENCE [LARGE SCALE GENOMIC DNA]</scope>
    <source>
        <strain evidence="2 3">91-03</strain>
    </source>
</reference>
<dbReference type="Gene3D" id="3.40.1520.20">
    <property type="match status" value="1"/>
</dbReference>
<dbReference type="AlphaFoldDB" id="L1KP23"/>
<dbReference type="RefSeq" id="WP_009328759.1">
    <property type="nucleotide sequence ID" value="NZ_AEJC01000523.1"/>
</dbReference>
<sequence>METPRHDPVPGTGGGTGVEAGEGPEVGTAVGPETATATSPAVGGAHLGLNREYRMAHLGERLAHGDLAELGMRIEARGDTVHITGTASTAADRDAILRAAAEELPGVAVRADIALADVSVPDHTEELP</sequence>
<evidence type="ECO:0000313" key="3">
    <source>
        <dbReference type="Proteomes" id="UP000010411"/>
    </source>
</evidence>